<proteinExistence type="predicted"/>
<dbReference type="EMBL" id="JAUEPU010000005">
    <property type="protein sequence ID" value="KAK0502560.1"/>
    <property type="molecule type" value="Genomic_DNA"/>
</dbReference>
<reference evidence="1" key="1">
    <citation type="submission" date="2023-06" db="EMBL/GenBank/DDBJ databases">
        <authorList>
            <consortium name="Lawrence Berkeley National Laboratory"/>
            <person name="Ahrendt S."/>
            <person name="Sahu N."/>
            <person name="Indic B."/>
            <person name="Wong-Bajracharya J."/>
            <person name="Merenyi Z."/>
            <person name="Ke H.-M."/>
            <person name="Monk M."/>
            <person name="Kocsube S."/>
            <person name="Drula E."/>
            <person name="Lipzen A."/>
            <person name="Balint B."/>
            <person name="Henrissat B."/>
            <person name="Andreopoulos B."/>
            <person name="Martin F.M."/>
            <person name="Harder C.B."/>
            <person name="Rigling D."/>
            <person name="Ford K.L."/>
            <person name="Foster G.D."/>
            <person name="Pangilinan J."/>
            <person name="Papanicolaou A."/>
            <person name="Barry K."/>
            <person name="LaButti K."/>
            <person name="Viragh M."/>
            <person name="Koriabine M."/>
            <person name="Yan M."/>
            <person name="Riley R."/>
            <person name="Champramary S."/>
            <person name="Plett K.L."/>
            <person name="Tsai I.J."/>
            <person name="Slot J."/>
            <person name="Sipos G."/>
            <person name="Plett J."/>
            <person name="Nagy L.G."/>
            <person name="Grigoriev I.V."/>
        </authorList>
    </citation>
    <scope>NUCLEOTIDE SEQUENCE</scope>
    <source>
        <strain evidence="1">HWK02</strain>
    </source>
</reference>
<sequence length="114" mass="13347">MSLCPGYRQVIQFVPDDDYEEEGKEIIYITLELWFGRSERDVDGYGTAVLWYNTETQYPTWKAHPSLSASEKSKVKAKAKADAYRLVLDRITSKLAPLPRRRRTRKMEVIPEDY</sequence>
<protein>
    <submittedName>
        <fullName evidence="1">Uncharacterized protein</fullName>
    </submittedName>
</protein>
<name>A0AA39V262_9AGAR</name>
<dbReference type="Proteomes" id="UP001175228">
    <property type="component" value="Unassembled WGS sequence"/>
</dbReference>
<evidence type="ECO:0000313" key="1">
    <source>
        <dbReference type="EMBL" id="KAK0502560.1"/>
    </source>
</evidence>
<keyword evidence="2" id="KW-1185">Reference proteome</keyword>
<gene>
    <name evidence="1" type="ORF">EDD18DRAFT_1100971</name>
</gene>
<organism evidence="1 2">
    <name type="scientific">Armillaria luteobubalina</name>
    <dbReference type="NCBI Taxonomy" id="153913"/>
    <lineage>
        <taxon>Eukaryota</taxon>
        <taxon>Fungi</taxon>
        <taxon>Dikarya</taxon>
        <taxon>Basidiomycota</taxon>
        <taxon>Agaricomycotina</taxon>
        <taxon>Agaricomycetes</taxon>
        <taxon>Agaricomycetidae</taxon>
        <taxon>Agaricales</taxon>
        <taxon>Marasmiineae</taxon>
        <taxon>Physalacriaceae</taxon>
        <taxon>Armillaria</taxon>
    </lineage>
</organism>
<dbReference type="AlphaFoldDB" id="A0AA39V262"/>
<comment type="caution">
    <text evidence="1">The sequence shown here is derived from an EMBL/GenBank/DDBJ whole genome shotgun (WGS) entry which is preliminary data.</text>
</comment>
<evidence type="ECO:0000313" key="2">
    <source>
        <dbReference type="Proteomes" id="UP001175228"/>
    </source>
</evidence>
<accession>A0AA39V262</accession>